<protein>
    <submittedName>
        <fullName evidence="1">Uncharacterized protein</fullName>
    </submittedName>
</protein>
<name>A0A223CWT7_9BACL</name>
<dbReference type="Gene3D" id="1.10.3210.10">
    <property type="entry name" value="Hypothetical protein af1432"/>
    <property type="match status" value="1"/>
</dbReference>
<evidence type="ECO:0000313" key="1">
    <source>
        <dbReference type="EMBL" id="ASS73809.1"/>
    </source>
</evidence>
<evidence type="ECO:0000313" key="2">
    <source>
        <dbReference type="Proteomes" id="UP000214688"/>
    </source>
</evidence>
<dbReference type="EMBL" id="CP022657">
    <property type="protein sequence ID" value="ASS73809.1"/>
    <property type="molecule type" value="Genomic_DNA"/>
</dbReference>
<accession>A0A223CWT7</accession>
<gene>
    <name evidence="1" type="ORF">CIG75_01685</name>
</gene>
<reference evidence="1 2" key="1">
    <citation type="journal article" date="2015" name="Int. J. Syst. Evol. Microbiol.">
        <title>Tumebacillus algifaecis sp. nov., isolated from decomposing algal scum.</title>
        <authorList>
            <person name="Wu Y.F."/>
            <person name="Zhang B."/>
            <person name="Xing P."/>
            <person name="Wu Q.L."/>
            <person name="Liu S.J."/>
        </authorList>
    </citation>
    <scope>NUCLEOTIDE SEQUENCE [LARGE SCALE GENOMIC DNA]</scope>
    <source>
        <strain evidence="1 2">THMBR28</strain>
    </source>
</reference>
<dbReference type="AlphaFoldDB" id="A0A223CWT7"/>
<organism evidence="1 2">
    <name type="scientific">Tumebacillus algifaecis</name>
    <dbReference type="NCBI Taxonomy" id="1214604"/>
    <lineage>
        <taxon>Bacteria</taxon>
        <taxon>Bacillati</taxon>
        <taxon>Bacillota</taxon>
        <taxon>Bacilli</taxon>
        <taxon>Bacillales</taxon>
        <taxon>Alicyclobacillaceae</taxon>
        <taxon>Tumebacillus</taxon>
    </lineage>
</organism>
<dbReference type="OrthoDB" id="9759601at2"/>
<dbReference type="KEGG" id="tab:CIG75_01685"/>
<proteinExistence type="predicted"/>
<dbReference type="RefSeq" id="WP_094235069.1">
    <property type="nucleotide sequence ID" value="NZ_CP022657.1"/>
</dbReference>
<keyword evidence="2" id="KW-1185">Reference proteome</keyword>
<dbReference type="Proteomes" id="UP000214688">
    <property type="component" value="Chromosome"/>
</dbReference>
<sequence>MSTATYELHRCITSRQALDSRQEALHFVYSTLQSVMEAEQHPRLFYQDLNGRNIRQLFDTVLQEMKSKLGLLLCASTMYASDGFLYHHSVNVALVALAIRHRIRLARTAVARPWGRHSAS</sequence>